<protein>
    <submittedName>
        <fullName evidence="3">Uncharacterized protein</fullName>
    </submittedName>
</protein>
<reference evidence="2" key="3">
    <citation type="submission" date="2020-02" db="EMBL/GenBank/DDBJ databases">
        <authorList>
            <person name="Matsumoto Y."/>
            <person name="Motooka D."/>
            <person name="Nakamura S."/>
        </authorList>
    </citation>
    <scope>NUCLEOTIDE SEQUENCE</scope>
    <source>
        <strain evidence="2">JCM 12405</strain>
    </source>
</reference>
<evidence type="ECO:0000256" key="1">
    <source>
        <dbReference type="SAM" id="MobiDB-lite"/>
    </source>
</evidence>
<reference evidence="2 5" key="2">
    <citation type="journal article" date="2019" name="Emerg. Microbes Infect.">
        <title>Comprehensive subspecies identification of 175 nontuberculous mycobacteria species based on 7547 genomic profiles.</title>
        <authorList>
            <person name="Matsumoto Y."/>
            <person name="Kinjo T."/>
            <person name="Motooka D."/>
            <person name="Nabeya D."/>
            <person name="Jung N."/>
            <person name="Uechi K."/>
            <person name="Horii T."/>
            <person name="Iida T."/>
            <person name="Fujita J."/>
            <person name="Nakamura S."/>
        </authorList>
    </citation>
    <scope>NUCLEOTIDE SEQUENCE [LARGE SCALE GENOMIC DNA]</scope>
    <source>
        <strain evidence="2 5">JCM 12405</strain>
    </source>
</reference>
<dbReference type="Proteomes" id="UP000193564">
    <property type="component" value="Unassembled WGS sequence"/>
</dbReference>
<dbReference type="KEGG" id="mdr:MDOR_06830"/>
<name>A0A1X1SZQ3_9MYCO</name>
<proteinExistence type="predicted"/>
<dbReference type="RefSeq" id="WP_085192375.1">
    <property type="nucleotide sequence ID" value="NZ_AP022605.1"/>
</dbReference>
<evidence type="ECO:0000313" key="2">
    <source>
        <dbReference type="EMBL" id="BBZ06514.1"/>
    </source>
</evidence>
<keyword evidence="4" id="KW-1185">Reference proteome</keyword>
<sequence>MPSVVRWLPGYISMGIDGIGIDGMGIDGMEIDGVSIVFARRGGERVVSVRLGTATSPASLRPSGEYQPRPPVDDS</sequence>
<dbReference type="Proteomes" id="UP000467201">
    <property type="component" value="Chromosome"/>
</dbReference>
<organism evidence="3 4">
    <name type="scientific">Mycolicibacterium doricum</name>
    <dbReference type="NCBI Taxonomy" id="126673"/>
    <lineage>
        <taxon>Bacteria</taxon>
        <taxon>Bacillati</taxon>
        <taxon>Actinomycetota</taxon>
        <taxon>Actinomycetes</taxon>
        <taxon>Mycobacteriales</taxon>
        <taxon>Mycobacteriaceae</taxon>
        <taxon>Mycolicibacterium</taxon>
    </lineage>
</organism>
<evidence type="ECO:0000313" key="3">
    <source>
        <dbReference type="EMBL" id="ORV37392.1"/>
    </source>
</evidence>
<feature type="region of interest" description="Disordered" evidence="1">
    <location>
        <begin position="54"/>
        <end position="75"/>
    </location>
</feature>
<accession>A0A1X1SZQ3</accession>
<evidence type="ECO:0000313" key="5">
    <source>
        <dbReference type="Proteomes" id="UP000467201"/>
    </source>
</evidence>
<evidence type="ECO:0000313" key="4">
    <source>
        <dbReference type="Proteomes" id="UP000193564"/>
    </source>
</evidence>
<reference evidence="3 4" key="1">
    <citation type="submission" date="2016-01" db="EMBL/GenBank/DDBJ databases">
        <title>The new phylogeny of the genus Mycobacterium.</title>
        <authorList>
            <person name="Tarcisio F."/>
            <person name="Conor M."/>
            <person name="Antonella G."/>
            <person name="Elisabetta G."/>
            <person name="Giulia F.S."/>
            <person name="Sara T."/>
            <person name="Anna F."/>
            <person name="Clotilde B."/>
            <person name="Roberto B."/>
            <person name="Veronica D.S."/>
            <person name="Fabio R."/>
            <person name="Monica P."/>
            <person name="Olivier J."/>
            <person name="Enrico T."/>
            <person name="Nicola S."/>
        </authorList>
    </citation>
    <scope>NUCLEOTIDE SEQUENCE [LARGE SCALE GENOMIC DNA]</scope>
    <source>
        <strain evidence="3 4">DSM 44339</strain>
    </source>
</reference>
<dbReference type="EMBL" id="LQOS01000049">
    <property type="protein sequence ID" value="ORV37392.1"/>
    <property type="molecule type" value="Genomic_DNA"/>
</dbReference>
<dbReference type="EMBL" id="AP022605">
    <property type="protein sequence ID" value="BBZ06514.1"/>
    <property type="molecule type" value="Genomic_DNA"/>
</dbReference>
<dbReference type="AlphaFoldDB" id="A0A1X1SZQ3"/>
<gene>
    <name evidence="3" type="ORF">AWC01_16255</name>
    <name evidence="2" type="ORF">MDOR_06830</name>
</gene>